<dbReference type="OrthoDB" id="5694214at2"/>
<dbReference type="AlphaFoldDB" id="A0A316EU94"/>
<dbReference type="EMBL" id="QGGO01000010">
    <property type="protein sequence ID" value="PWK26774.1"/>
    <property type="molecule type" value="Genomic_DNA"/>
</dbReference>
<evidence type="ECO:0000313" key="10">
    <source>
        <dbReference type="Proteomes" id="UP000245489"/>
    </source>
</evidence>
<sequence length="546" mass="60834">MKKYNFIKFLFVTLTALVGLASCSEEFLDTPPRGSLTAPNFFNTDAELLAGTAALYNKVWFGSNGQALLSFGDGRAGNMISPYNGNWQQFYQFNVSNTNSDLRDSWNSFFTIIAQSNVLMYNVNTYSKAGVSDVAKRRAIGEARYMRGVAYSYLVQNWGAVPIITDNLKQGSDTTLTRNTIETVWEFAIRDMQAAVRLLPTSSSAGSGRLNSYSAKGMLAKFYLTRAGLGSSNGQRSQMYLDSAKYYARDVIKNGPFQLMQNYSDLFLTANNNNPEQLFGLQWVSNGGYGSGNQFQSQFAANSQLTGFSDGWGGGNGASYDYLVNANPSDSIRVKATFMLPGYHYPELIKAKGGWREPIPSDDSWENFAHFKKYIVGTPDDNGGLGQQQAAPNNSYMQRLADVYLIYAEAILGNNASTSDPEALQYYNAIRTRAGLASVTKFNIDDLLHERRYEFAVEGDSWYDLVRLYYYNPQKVIDIIGKQIRGNYAIRIKAGTGTATKKREYTFISRTPSTFKLIPSTFYLPIPDTETAQAPNLLKPPVPYKF</sequence>
<dbReference type="InterPro" id="IPR033985">
    <property type="entry name" value="SusD-like_N"/>
</dbReference>
<feature type="signal peptide" evidence="6">
    <location>
        <begin position="1"/>
        <end position="21"/>
    </location>
</feature>
<dbReference type="InterPro" id="IPR011990">
    <property type="entry name" value="TPR-like_helical_dom_sf"/>
</dbReference>
<dbReference type="Pfam" id="PF07980">
    <property type="entry name" value="SusD_RagB"/>
    <property type="match status" value="1"/>
</dbReference>
<feature type="domain" description="SusD-like N-terminal" evidence="8">
    <location>
        <begin position="26"/>
        <end position="224"/>
    </location>
</feature>
<comment type="caution">
    <text evidence="9">The sequence shown here is derived from an EMBL/GenBank/DDBJ whole genome shotgun (WGS) entry which is preliminary data.</text>
</comment>
<accession>A0A316EU94</accession>
<feature type="domain" description="RagB/SusD" evidence="7">
    <location>
        <begin position="253"/>
        <end position="539"/>
    </location>
</feature>
<organism evidence="9 10">
    <name type="scientific">Arcicella aurantiaca</name>
    <dbReference type="NCBI Taxonomy" id="591202"/>
    <lineage>
        <taxon>Bacteria</taxon>
        <taxon>Pseudomonadati</taxon>
        <taxon>Bacteroidota</taxon>
        <taxon>Cytophagia</taxon>
        <taxon>Cytophagales</taxon>
        <taxon>Flectobacillaceae</taxon>
        <taxon>Arcicella</taxon>
    </lineage>
</organism>
<keyword evidence="10" id="KW-1185">Reference proteome</keyword>
<comment type="subcellular location">
    <subcellularLocation>
        <location evidence="1">Cell outer membrane</location>
    </subcellularLocation>
</comment>
<dbReference type="PROSITE" id="PS51257">
    <property type="entry name" value="PROKAR_LIPOPROTEIN"/>
    <property type="match status" value="1"/>
</dbReference>
<reference evidence="9 10" key="1">
    <citation type="submission" date="2018-05" db="EMBL/GenBank/DDBJ databases">
        <title>Genomic Encyclopedia of Archaeal and Bacterial Type Strains, Phase II (KMG-II): from individual species to whole genera.</title>
        <authorList>
            <person name="Goeker M."/>
        </authorList>
    </citation>
    <scope>NUCLEOTIDE SEQUENCE [LARGE SCALE GENOMIC DNA]</scope>
    <source>
        <strain evidence="9 10">DSM 22214</strain>
    </source>
</reference>
<dbReference type="GO" id="GO:0009279">
    <property type="term" value="C:cell outer membrane"/>
    <property type="evidence" value="ECO:0007669"/>
    <property type="project" value="UniProtKB-SubCell"/>
</dbReference>
<evidence type="ECO:0000259" key="8">
    <source>
        <dbReference type="Pfam" id="PF14322"/>
    </source>
</evidence>
<feature type="chain" id="PRO_5016244434" evidence="6">
    <location>
        <begin position="22"/>
        <end position="546"/>
    </location>
</feature>
<evidence type="ECO:0000256" key="3">
    <source>
        <dbReference type="ARBA" id="ARBA00022729"/>
    </source>
</evidence>
<dbReference type="RefSeq" id="WP_109743016.1">
    <property type="nucleotide sequence ID" value="NZ_QGGO01000010.1"/>
</dbReference>
<protein>
    <submittedName>
        <fullName evidence="9">SusD-like starch-binding protein associating with outer membrane</fullName>
    </submittedName>
</protein>
<dbReference type="SUPFAM" id="SSF48452">
    <property type="entry name" value="TPR-like"/>
    <property type="match status" value="1"/>
</dbReference>
<keyword evidence="5" id="KW-0998">Cell outer membrane</keyword>
<dbReference type="Pfam" id="PF14322">
    <property type="entry name" value="SusD-like_3"/>
    <property type="match status" value="1"/>
</dbReference>
<dbReference type="Gene3D" id="1.25.40.390">
    <property type="match status" value="1"/>
</dbReference>
<evidence type="ECO:0000256" key="4">
    <source>
        <dbReference type="ARBA" id="ARBA00023136"/>
    </source>
</evidence>
<name>A0A316EU94_9BACT</name>
<dbReference type="InterPro" id="IPR012944">
    <property type="entry name" value="SusD_RagB_dom"/>
</dbReference>
<keyword evidence="4" id="KW-0472">Membrane</keyword>
<proteinExistence type="inferred from homology"/>
<evidence type="ECO:0000259" key="7">
    <source>
        <dbReference type="Pfam" id="PF07980"/>
    </source>
</evidence>
<evidence type="ECO:0000256" key="2">
    <source>
        <dbReference type="ARBA" id="ARBA00006275"/>
    </source>
</evidence>
<gene>
    <name evidence="9" type="ORF">LV89_02283</name>
</gene>
<dbReference type="Proteomes" id="UP000245489">
    <property type="component" value="Unassembled WGS sequence"/>
</dbReference>
<keyword evidence="3 6" id="KW-0732">Signal</keyword>
<comment type="similarity">
    <text evidence="2">Belongs to the SusD family.</text>
</comment>
<evidence type="ECO:0000256" key="5">
    <source>
        <dbReference type="ARBA" id="ARBA00023237"/>
    </source>
</evidence>
<evidence type="ECO:0000256" key="6">
    <source>
        <dbReference type="SAM" id="SignalP"/>
    </source>
</evidence>
<evidence type="ECO:0000256" key="1">
    <source>
        <dbReference type="ARBA" id="ARBA00004442"/>
    </source>
</evidence>
<evidence type="ECO:0000313" key="9">
    <source>
        <dbReference type="EMBL" id="PWK26774.1"/>
    </source>
</evidence>